<evidence type="ECO:0000313" key="2">
    <source>
        <dbReference type="Proteomes" id="UP000245119"/>
    </source>
</evidence>
<comment type="caution">
    <text evidence="1">The sequence shown here is derived from an EMBL/GenBank/DDBJ whole genome shotgun (WGS) entry which is preliminary data.</text>
</comment>
<proteinExistence type="predicted"/>
<dbReference type="EMBL" id="PZQS01000012">
    <property type="protein sequence ID" value="PVD21020.1"/>
    <property type="molecule type" value="Genomic_DNA"/>
</dbReference>
<gene>
    <name evidence="1" type="ORF">C0Q70_19186</name>
</gene>
<keyword evidence="2" id="KW-1185">Reference proteome</keyword>
<evidence type="ECO:0000313" key="1">
    <source>
        <dbReference type="EMBL" id="PVD21020.1"/>
    </source>
</evidence>
<accession>A0A2T7NIL8</accession>
<name>A0A2T7NIL8_POMCA</name>
<dbReference type="Proteomes" id="UP000245119">
    <property type="component" value="Linkage Group LG12"/>
</dbReference>
<sequence>MIVFAFIIIVGTCICKSLLRLLLSPVSVTASFRCGGVEEGRWVEVPEGGVWNGGAEMTGGERSRLLKATQHLASGGAS</sequence>
<organism evidence="1 2">
    <name type="scientific">Pomacea canaliculata</name>
    <name type="common">Golden apple snail</name>
    <dbReference type="NCBI Taxonomy" id="400727"/>
    <lineage>
        <taxon>Eukaryota</taxon>
        <taxon>Metazoa</taxon>
        <taxon>Spiralia</taxon>
        <taxon>Lophotrochozoa</taxon>
        <taxon>Mollusca</taxon>
        <taxon>Gastropoda</taxon>
        <taxon>Caenogastropoda</taxon>
        <taxon>Architaenioglossa</taxon>
        <taxon>Ampullarioidea</taxon>
        <taxon>Ampullariidae</taxon>
        <taxon>Pomacea</taxon>
    </lineage>
</organism>
<dbReference type="AlphaFoldDB" id="A0A2T7NIL8"/>
<protein>
    <submittedName>
        <fullName evidence="1">Uncharacterized protein</fullName>
    </submittedName>
</protein>
<reference evidence="1 2" key="1">
    <citation type="submission" date="2018-04" db="EMBL/GenBank/DDBJ databases">
        <title>The genome of golden apple snail Pomacea canaliculata provides insight into stress tolerance and invasive adaptation.</title>
        <authorList>
            <person name="Liu C."/>
            <person name="Liu B."/>
            <person name="Ren Y."/>
            <person name="Zhang Y."/>
            <person name="Wang H."/>
            <person name="Li S."/>
            <person name="Jiang F."/>
            <person name="Yin L."/>
            <person name="Zhang G."/>
            <person name="Qian W."/>
            <person name="Fan W."/>
        </authorList>
    </citation>
    <scope>NUCLEOTIDE SEQUENCE [LARGE SCALE GENOMIC DNA]</scope>
    <source>
        <strain evidence="1">SZHN2017</strain>
        <tissue evidence="1">Muscle</tissue>
    </source>
</reference>